<reference evidence="8 9" key="1">
    <citation type="journal article" date="2012" name="Genome Biol.">
        <title>The genome of the polar eukaryotic microalga coccomyxa subellipsoidea reveals traits of cold adaptation.</title>
        <authorList>
            <person name="Blanc G."/>
            <person name="Agarkova I."/>
            <person name="Grimwood J."/>
            <person name="Kuo A."/>
            <person name="Brueggeman A."/>
            <person name="Dunigan D."/>
            <person name="Gurnon J."/>
            <person name="Ladunga I."/>
            <person name="Lindquist E."/>
            <person name="Lucas S."/>
            <person name="Pangilinan J."/>
            <person name="Proschold T."/>
            <person name="Salamov A."/>
            <person name="Schmutz J."/>
            <person name="Weeks D."/>
            <person name="Yamada T."/>
            <person name="Claverie J.M."/>
            <person name="Grigoriev I."/>
            <person name="Van Etten J."/>
            <person name="Lomsadze A."/>
            <person name="Borodovsky M."/>
        </authorList>
    </citation>
    <scope>NUCLEOTIDE SEQUENCE [LARGE SCALE GENOMIC DNA]</scope>
    <source>
        <strain evidence="8 9">C-169</strain>
    </source>
</reference>
<dbReference type="KEGG" id="csl:COCSUDRAFT_54573"/>
<keyword evidence="5" id="KW-0456">Lyase</keyword>
<dbReference type="PROSITE" id="PS00166">
    <property type="entry name" value="ENOYL_COA_HYDRATASE"/>
    <property type="match status" value="1"/>
</dbReference>
<dbReference type="GO" id="GO:0004300">
    <property type="term" value="F:enoyl-CoA hydratase activity"/>
    <property type="evidence" value="ECO:0007669"/>
    <property type="project" value="UniProtKB-EC"/>
</dbReference>
<evidence type="ECO:0000256" key="4">
    <source>
        <dbReference type="ARBA" id="ARBA00023098"/>
    </source>
</evidence>
<keyword evidence="4" id="KW-0443">Lipid metabolism</keyword>
<dbReference type="Proteomes" id="UP000007264">
    <property type="component" value="Unassembled WGS sequence"/>
</dbReference>
<dbReference type="PANTHER" id="PTHR11941:SF54">
    <property type="entry name" value="ENOYL-COA HYDRATASE, MITOCHONDRIAL"/>
    <property type="match status" value="1"/>
</dbReference>
<evidence type="ECO:0000256" key="3">
    <source>
        <dbReference type="ARBA" id="ARBA00022832"/>
    </source>
</evidence>
<dbReference type="InterPro" id="IPR018376">
    <property type="entry name" value="Enoyl-CoA_hyd/isom_CS"/>
</dbReference>
<dbReference type="PANTHER" id="PTHR11941">
    <property type="entry name" value="ENOYL-COA HYDRATASE-RELATED"/>
    <property type="match status" value="1"/>
</dbReference>
<keyword evidence="9" id="KW-1185">Reference proteome</keyword>
<comment type="caution">
    <text evidence="8">The sequence shown here is derived from an EMBL/GenBank/DDBJ whole genome shotgun (WGS) entry which is preliminary data.</text>
</comment>
<dbReference type="EMBL" id="AGSI01000018">
    <property type="protein sequence ID" value="EIE19651.1"/>
    <property type="molecule type" value="Genomic_DNA"/>
</dbReference>
<dbReference type="EC" id="4.2.1.17" evidence="2"/>
<dbReference type="InterPro" id="IPR001753">
    <property type="entry name" value="Enoyl-CoA_hydra/iso"/>
</dbReference>
<evidence type="ECO:0000313" key="9">
    <source>
        <dbReference type="Proteomes" id="UP000007264"/>
    </source>
</evidence>
<gene>
    <name evidence="8" type="ORF">COCSUDRAFT_54573</name>
</gene>
<dbReference type="AlphaFoldDB" id="I0YMN2"/>
<dbReference type="eggNOG" id="KOG1680">
    <property type="taxonomic scope" value="Eukaryota"/>
</dbReference>
<evidence type="ECO:0000256" key="6">
    <source>
        <dbReference type="ARBA" id="ARBA00073937"/>
    </source>
</evidence>
<dbReference type="FunFam" id="1.10.12.10:FF:000001">
    <property type="entry name" value="Probable enoyl-CoA hydratase, mitochondrial"/>
    <property type="match status" value="1"/>
</dbReference>
<protein>
    <recommendedName>
        <fullName evidence="6">Probable enoyl-CoA hydratase, mitochondrial</fullName>
        <ecNumber evidence="2">4.2.1.17</ecNumber>
    </recommendedName>
</protein>
<keyword evidence="3" id="KW-0276">Fatty acid metabolism</keyword>
<dbReference type="SUPFAM" id="SSF52096">
    <property type="entry name" value="ClpP/crotonase"/>
    <property type="match status" value="1"/>
</dbReference>
<evidence type="ECO:0000256" key="5">
    <source>
        <dbReference type="ARBA" id="ARBA00023239"/>
    </source>
</evidence>
<dbReference type="FunFam" id="3.90.226.10:FF:000019">
    <property type="entry name" value="Enoyl-CoA hydratase, mitochondrial"/>
    <property type="match status" value="1"/>
</dbReference>
<dbReference type="CDD" id="cd06558">
    <property type="entry name" value="crotonase-like"/>
    <property type="match status" value="1"/>
</dbReference>
<dbReference type="Gene3D" id="1.10.12.10">
    <property type="entry name" value="Lyase 2-enoyl-coa Hydratase, Chain A, domain 2"/>
    <property type="match status" value="1"/>
</dbReference>
<evidence type="ECO:0000313" key="8">
    <source>
        <dbReference type="EMBL" id="EIE19651.1"/>
    </source>
</evidence>
<accession>I0YMN2</accession>
<comment type="similarity">
    <text evidence="1 7">Belongs to the enoyl-CoA hydratase/isomerase family.</text>
</comment>
<sequence length="273" mass="29956">MPMMVPLSVGKFLVQVMRAVVSMKIDSPVGKITIARPKALNAVSMEAMQEIVHASHHLDRTDDVKAIIITGEGNKAFAAGADIKEMASQQYSEAYKRRFMEGWRELRDVRKPIIAAVNGYALGGGCEVAMMADIIIASENASFGQPEVTLGVIPGMGGTQRLIREVGKSRAMEMILCGRRLSAAEAEQAGLVSRVVPQDQLLPEAYRLAAKLGALSAPVIAKAKDCVHRAYETSLAEGLRYEQREFWSCFALEDQKEGMRAFLEKREPHFTDS</sequence>
<dbReference type="OrthoDB" id="2139957at2759"/>
<dbReference type="Pfam" id="PF00378">
    <property type="entry name" value="ECH_1"/>
    <property type="match status" value="1"/>
</dbReference>
<organism evidence="8 9">
    <name type="scientific">Coccomyxa subellipsoidea (strain C-169)</name>
    <name type="common">Green microalga</name>
    <dbReference type="NCBI Taxonomy" id="574566"/>
    <lineage>
        <taxon>Eukaryota</taxon>
        <taxon>Viridiplantae</taxon>
        <taxon>Chlorophyta</taxon>
        <taxon>core chlorophytes</taxon>
        <taxon>Trebouxiophyceae</taxon>
        <taxon>Trebouxiophyceae incertae sedis</taxon>
        <taxon>Coccomyxaceae</taxon>
        <taxon>Coccomyxa</taxon>
        <taxon>Coccomyxa subellipsoidea</taxon>
    </lineage>
</organism>
<name>I0YMN2_COCSC</name>
<proteinExistence type="inferred from homology"/>
<dbReference type="RefSeq" id="XP_005644195.1">
    <property type="nucleotide sequence ID" value="XM_005644138.1"/>
</dbReference>
<dbReference type="GO" id="GO:0006635">
    <property type="term" value="P:fatty acid beta-oxidation"/>
    <property type="evidence" value="ECO:0007669"/>
    <property type="project" value="TreeGrafter"/>
</dbReference>
<evidence type="ECO:0000256" key="2">
    <source>
        <dbReference type="ARBA" id="ARBA00012076"/>
    </source>
</evidence>
<dbReference type="InterPro" id="IPR029045">
    <property type="entry name" value="ClpP/crotonase-like_dom_sf"/>
</dbReference>
<dbReference type="Gene3D" id="3.90.226.10">
    <property type="entry name" value="2-enoyl-CoA Hydratase, Chain A, domain 1"/>
    <property type="match status" value="1"/>
</dbReference>
<dbReference type="InterPro" id="IPR014748">
    <property type="entry name" value="Enoyl-CoA_hydra_C"/>
</dbReference>
<evidence type="ECO:0000256" key="1">
    <source>
        <dbReference type="ARBA" id="ARBA00005254"/>
    </source>
</evidence>
<dbReference type="GeneID" id="17037623"/>
<evidence type="ECO:0000256" key="7">
    <source>
        <dbReference type="RuleBase" id="RU003707"/>
    </source>
</evidence>
<dbReference type="STRING" id="574566.I0YMN2"/>